<dbReference type="EMBL" id="QOCV01000008">
    <property type="protein sequence ID" value="RHW54030.1"/>
    <property type="molecule type" value="Genomic_DNA"/>
</dbReference>
<keyword evidence="5" id="KW-1185">Reference proteome</keyword>
<keyword evidence="1" id="KW-0812">Transmembrane</keyword>
<keyword evidence="3" id="KW-0132">Cell division</keyword>
<keyword evidence="1" id="KW-0472">Membrane</keyword>
<dbReference type="GO" id="GO:0051301">
    <property type="term" value="P:cell division"/>
    <property type="evidence" value="ECO:0007669"/>
    <property type="project" value="UniProtKB-KW"/>
</dbReference>
<reference evidence="4 5" key="1">
    <citation type="submission" date="2018-07" db="EMBL/GenBank/DDBJ databases">
        <title>Genome sequences of six Lactobacillus spp. isolated from bumble bee guts.</title>
        <authorList>
            <person name="Motta E.V.S."/>
            <person name="Moran N.A."/>
        </authorList>
    </citation>
    <scope>NUCLEOTIDE SEQUENCE [LARGE SCALE GENOMIC DNA]</scope>
    <source>
        <strain evidence="2 5">BI-4G</strain>
        <strain evidence="3 4">OCC3</strain>
    </source>
</reference>
<gene>
    <name evidence="2" type="ORF">DS834_05010</name>
    <name evidence="3" type="ORF">DS835_05855</name>
</gene>
<evidence type="ECO:0000256" key="1">
    <source>
        <dbReference type="SAM" id="Phobius"/>
    </source>
</evidence>
<dbReference type="EMBL" id="QOCU01000006">
    <property type="protein sequence ID" value="RHW50643.1"/>
    <property type="molecule type" value="Genomic_DNA"/>
</dbReference>
<feature type="transmembrane region" description="Helical" evidence="1">
    <location>
        <begin position="28"/>
        <end position="50"/>
    </location>
</feature>
<evidence type="ECO:0000313" key="5">
    <source>
        <dbReference type="Proteomes" id="UP000283380"/>
    </source>
</evidence>
<dbReference type="Proteomes" id="UP000283380">
    <property type="component" value="Unassembled WGS sequence"/>
</dbReference>
<evidence type="ECO:0000313" key="2">
    <source>
        <dbReference type="EMBL" id="RHW50643.1"/>
    </source>
</evidence>
<protein>
    <submittedName>
        <fullName evidence="3">Cell division protein</fullName>
    </submittedName>
</protein>
<comment type="caution">
    <text evidence="3">The sequence shown here is derived from an EMBL/GenBank/DDBJ whole genome shotgun (WGS) entry which is preliminary data.</text>
</comment>
<dbReference type="Proteomes" id="UP000265862">
    <property type="component" value="Unassembled WGS sequence"/>
</dbReference>
<proteinExistence type="predicted"/>
<dbReference type="AlphaFoldDB" id="A0A396STN9"/>
<keyword evidence="3" id="KW-0131">Cell cycle</keyword>
<organism evidence="3 4">
    <name type="scientific">Lactobacillus bombicola</name>
    <dbReference type="NCBI Taxonomy" id="1505723"/>
    <lineage>
        <taxon>Bacteria</taxon>
        <taxon>Bacillati</taxon>
        <taxon>Bacillota</taxon>
        <taxon>Bacilli</taxon>
        <taxon>Lactobacillales</taxon>
        <taxon>Lactobacillaceae</taxon>
        <taxon>Lactobacillus</taxon>
    </lineage>
</organism>
<evidence type="ECO:0000313" key="3">
    <source>
        <dbReference type="EMBL" id="RHW54030.1"/>
    </source>
</evidence>
<sequence>MSHRSFSDLAQDDYFTSGNWHLKIRQTIIAIIGWLGVISPFIGVYIILHFPQIAQKAHIKYYSDIILPMKFLIEFFIIIFIIIIITYLFLTVHNNRHFAFVWTKHRVVDQKRRMRHEKLIEQGWTEKFGDLKQRQQYNFYSVKPEQNLENDFAQRLFKK</sequence>
<keyword evidence="1" id="KW-1133">Transmembrane helix</keyword>
<dbReference type="RefSeq" id="WP_118898090.1">
    <property type="nucleotide sequence ID" value="NZ_QOCU01000006.1"/>
</dbReference>
<accession>A0A396STN9</accession>
<name>A0A396STN9_9LACO</name>
<feature type="transmembrane region" description="Helical" evidence="1">
    <location>
        <begin position="71"/>
        <end position="90"/>
    </location>
</feature>
<evidence type="ECO:0000313" key="4">
    <source>
        <dbReference type="Proteomes" id="UP000265862"/>
    </source>
</evidence>